<dbReference type="EMBL" id="AEUP01000014">
    <property type="protein sequence ID" value="EGE48479.1"/>
    <property type="molecule type" value="Genomic_DNA"/>
</dbReference>
<reference evidence="1 2" key="1">
    <citation type="journal article" date="2011" name="Science">
        <title>Drosophila microbiome modulates host developmental and metabolic homeostasis via insulin signaling.</title>
        <authorList>
            <person name="Shin S.C."/>
            <person name="Kim S.H."/>
            <person name="You H."/>
            <person name="Kim B."/>
            <person name="Kim A.C."/>
            <person name="Lee K.A."/>
            <person name="Yoon J.H."/>
            <person name="Ryu J.H."/>
            <person name="Lee W.J."/>
        </authorList>
    </citation>
    <scope>NUCLEOTIDE SEQUENCE [LARGE SCALE GENOMIC DNA]</scope>
    <source>
        <strain evidence="1 2">DM001</strain>
    </source>
</reference>
<sequence length="243" mass="27110">MRHKLAGRTTHFMNEIRDLPKVLPSSQDHFLDGPKLAPGITRFWLIRHALVEENARMCMYGAMDVPLCPDSLIAQRPMYRALAERLPKPAHWLVSPLSRTQRTAQAVQEAGYGPAKLTVEPDLIEQNLGSWQGLPYEELPQYLNLAPHPFWAVGATECPPEGESMIDVCARVGRLLDRLAEKYAQQDIIAVTHGGVVRAALAHALRIHAETALHFSVQNLALTILERLDVGWRVVTVNELPGV</sequence>
<dbReference type="Pfam" id="PF00300">
    <property type="entry name" value="His_Phos_1"/>
    <property type="match status" value="1"/>
</dbReference>
<dbReference type="GO" id="GO:0005737">
    <property type="term" value="C:cytoplasm"/>
    <property type="evidence" value="ECO:0007669"/>
    <property type="project" value="TreeGrafter"/>
</dbReference>
<dbReference type="CDD" id="cd07067">
    <property type="entry name" value="HP_PGM_like"/>
    <property type="match status" value="1"/>
</dbReference>
<dbReference type="GO" id="GO:0016791">
    <property type="term" value="F:phosphatase activity"/>
    <property type="evidence" value="ECO:0007669"/>
    <property type="project" value="TreeGrafter"/>
</dbReference>
<dbReference type="PANTHER" id="PTHR48100:SF1">
    <property type="entry name" value="HISTIDINE PHOSPHATASE FAMILY PROTEIN-RELATED"/>
    <property type="match status" value="1"/>
</dbReference>
<gene>
    <name evidence="1" type="primary">cobC</name>
    <name evidence="1" type="ORF">APO_0573</name>
</gene>
<name>F1YRN9_9PROT</name>
<proteinExistence type="predicted"/>
<dbReference type="InterPro" id="IPR013078">
    <property type="entry name" value="His_Pase_superF_clade-1"/>
</dbReference>
<evidence type="ECO:0000313" key="1">
    <source>
        <dbReference type="EMBL" id="EGE48479.1"/>
    </source>
</evidence>
<comment type="caution">
    <text evidence="1">The sequence shown here is derived from an EMBL/GenBank/DDBJ whole genome shotgun (WGS) entry which is preliminary data.</text>
</comment>
<dbReference type="AlphaFoldDB" id="F1YRN9"/>
<accession>F1YRN9</accession>
<evidence type="ECO:0000313" key="2">
    <source>
        <dbReference type="Proteomes" id="UP000018454"/>
    </source>
</evidence>
<dbReference type="Proteomes" id="UP000018454">
    <property type="component" value="Unassembled WGS sequence"/>
</dbReference>
<protein>
    <submittedName>
        <fullName evidence="1">Phosphoglycerate Mutase</fullName>
    </submittedName>
</protein>
<dbReference type="SUPFAM" id="SSF53254">
    <property type="entry name" value="Phosphoglycerate mutase-like"/>
    <property type="match status" value="1"/>
</dbReference>
<organism evidence="1 2">
    <name type="scientific">Acetobacter pomorum DM001</name>
    <dbReference type="NCBI Taxonomy" id="945681"/>
    <lineage>
        <taxon>Bacteria</taxon>
        <taxon>Pseudomonadati</taxon>
        <taxon>Pseudomonadota</taxon>
        <taxon>Alphaproteobacteria</taxon>
        <taxon>Acetobacterales</taxon>
        <taxon>Acetobacteraceae</taxon>
        <taxon>Acetobacter</taxon>
    </lineage>
</organism>
<dbReference type="SMART" id="SM00855">
    <property type="entry name" value="PGAM"/>
    <property type="match status" value="1"/>
</dbReference>
<dbReference type="PANTHER" id="PTHR48100">
    <property type="entry name" value="BROAD-SPECIFICITY PHOSPHATASE YOR283W-RELATED"/>
    <property type="match status" value="1"/>
</dbReference>
<dbReference type="Gene3D" id="3.40.50.1240">
    <property type="entry name" value="Phosphoglycerate mutase-like"/>
    <property type="match status" value="1"/>
</dbReference>
<dbReference type="InterPro" id="IPR050275">
    <property type="entry name" value="PGM_Phosphatase"/>
</dbReference>
<dbReference type="InterPro" id="IPR029033">
    <property type="entry name" value="His_PPase_superfam"/>
</dbReference>